<gene>
    <name evidence="1" type="ORF">QDQ28_13985</name>
</gene>
<comment type="caution">
    <text evidence="1">The sequence shown here is derived from an EMBL/GenBank/DDBJ whole genome shotgun (WGS) entry which is preliminary data.</text>
</comment>
<protein>
    <recommendedName>
        <fullName evidence="3">Phage tail protein</fullName>
    </recommendedName>
</protein>
<dbReference type="EMBL" id="JARVUX010000012">
    <property type="protein sequence ID" value="MDH2337284.1"/>
    <property type="molecule type" value="Genomic_DNA"/>
</dbReference>
<evidence type="ECO:0000313" key="2">
    <source>
        <dbReference type="Proteomes" id="UP001222958"/>
    </source>
</evidence>
<dbReference type="Gene3D" id="2.40.30.200">
    <property type="match status" value="1"/>
</dbReference>
<accession>A0AAP4A941</accession>
<proteinExistence type="predicted"/>
<reference evidence="1" key="1">
    <citation type="submission" date="2023-04" db="EMBL/GenBank/DDBJ databases">
        <title>Epidemiological investigation of Clostridium perfringens isolated from cattle.</title>
        <authorList>
            <person name="Tian R."/>
        </authorList>
    </citation>
    <scope>NUCLEOTIDE SEQUENCE</scope>
    <source>
        <strain evidence="1">ZWCP172</strain>
    </source>
</reference>
<dbReference type="RefSeq" id="WP_279858229.1">
    <property type="nucleotide sequence ID" value="NZ_JARVUX010000012.1"/>
</dbReference>
<evidence type="ECO:0008006" key="3">
    <source>
        <dbReference type="Google" id="ProtNLM"/>
    </source>
</evidence>
<dbReference type="Proteomes" id="UP001222958">
    <property type="component" value="Unassembled WGS sequence"/>
</dbReference>
<organism evidence="1 2">
    <name type="scientific">Clostridium perfringens</name>
    <dbReference type="NCBI Taxonomy" id="1502"/>
    <lineage>
        <taxon>Bacteria</taxon>
        <taxon>Bacillati</taxon>
        <taxon>Bacillota</taxon>
        <taxon>Clostridia</taxon>
        <taxon>Eubacteriales</taxon>
        <taxon>Clostridiaceae</taxon>
        <taxon>Clostridium</taxon>
    </lineage>
</organism>
<evidence type="ECO:0000313" key="1">
    <source>
        <dbReference type="EMBL" id="MDH2337284.1"/>
    </source>
</evidence>
<name>A0AAP4A941_CLOPF</name>
<sequence length="138" mass="16083">MQYFVKEDQLITFEYGGVSSAFYHLYVTKQNGLYDSFERDLEFIEIKGRDGDLIIDNKRKRSKTISLECFIDLENIELPLEVLAENIEEWLQGEVAYKDLTFSNNEKIFKAICVNSLSINEVIKSVVDVQIRFKIQPS</sequence>
<dbReference type="AlphaFoldDB" id="A0AAP4A941"/>